<proteinExistence type="predicted"/>
<dbReference type="RefSeq" id="WP_182122801.1">
    <property type="nucleotide sequence ID" value="NZ_CP059567.1"/>
</dbReference>
<name>A0A7D7NAH9_9NEIS</name>
<feature type="domain" description="DUF488" evidence="1">
    <location>
        <begin position="46"/>
        <end position="106"/>
    </location>
</feature>
<dbReference type="KEGG" id="nsg:H3L94_04305"/>
<dbReference type="Proteomes" id="UP000514752">
    <property type="component" value="Chromosome"/>
</dbReference>
<accession>A0A7D7NAH9</accession>
<organism evidence="2 3">
    <name type="scientific">Neisseria shayeganii</name>
    <dbReference type="NCBI Taxonomy" id="607712"/>
    <lineage>
        <taxon>Bacteria</taxon>
        <taxon>Pseudomonadati</taxon>
        <taxon>Pseudomonadota</taxon>
        <taxon>Betaproteobacteria</taxon>
        <taxon>Neisseriales</taxon>
        <taxon>Neisseriaceae</taxon>
        <taxon>Neisseria</taxon>
    </lineage>
</organism>
<dbReference type="EMBL" id="CP059567">
    <property type="protein sequence ID" value="QMT41257.1"/>
    <property type="molecule type" value="Genomic_DNA"/>
</dbReference>
<evidence type="ECO:0000313" key="2">
    <source>
        <dbReference type="EMBL" id="QMT41257.1"/>
    </source>
</evidence>
<dbReference type="AlphaFoldDB" id="A0A7D7NAH9"/>
<evidence type="ECO:0000259" key="1">
    <source>
        <dbReference type="Pfam" id="PF22751"/>
    </source>
</evidence>
<dbReference type="InterPro" id="IPR054495">
    <property type="entry name" value="DUF488-N3a"/>
</dbReference>
<sequence length="123" mass="14586">MKTSYYQKFKTTPGGICISTYPPKWIKGKIPEYLALSPQFNFRVPFDEYKQKFEAQLSKLDPQKVWDDLHQLSGGHEPVLLCYEAPPFDKWNFCHRRMVAEWLQEKLGVDVPEWTEPETQELF</sequence>
<dbReference type="Pfam" id="PF22751">
    <property type="entry name" value="DUF488-N3a"/>
    <property type="match status" value="1"/>
</dbReference>
<gene>
    <name evidence="2" type="ORF">H3L94_04305</name>
</gene>
<reference evidence="2 3" key="1">
    <citation type="submission" date="2020-07" db="EMBL/GenBank/DDBJ databases">
        <title>Genomic diversity of species in the Neisseriaceae family.</title>
        <authorList>
            <person name="Vincent A.T."/>
            <person name="Bernet E."/>
            <person name="Veyrier F.J."/>
        </authorList>
    </citation>
    <scope>NUCLEOTIDE SEQUENCE [LARGE SCALE GENOMIC DNA]</scope>
    <source>
        <strain evidence="2 3">DSM 22244</strain>
    </source>
</reference>
<protein>
    <submittedName>
        <fullName evidence="2">DUF488 domain-containing protein</fullName>
    </submittedName>
</protein>
<evidence type="ECO:0000313" key="3">
    <source>
        <dbReference type="Proteomes" id="UP000514752"/>
    </source>
</evidence>